<evidence type="ECO:0000256" key="1">
    <source>
        <dbReference type="ARBA" id="ARBA00022553"/>
    </source>
</evidence>
<reference evidence="4 5" key="1">
    <citation type="submission" date="2019-12" db="EMBL/GenBank/DDBJ databases">
        <authorList>
            <person name="Li M."/>
        </authorList>
    </citation>
    <scope>NUCLEOTIDE SEQUENCE [LARGE SCALE GENOMIC DNA]</scope>
    <source>
        <strain evidence="4 5">GBMRC 2024</strain>
    </source>
</reference>
<feature type="modified residue" description="4-aspartylphosphate" evidence="2">
    <location>
        <position position="57"/>
    </location>
</feature>
<proteinExistence type="predicted"/>
<dbReference type="PROSITE" id="PS50110">
    <property type="entry name" value="RESPONSE_REGULATORY"/>
    <property type="match status" value="1"/>
</dbReference>
<dbReference type="EMBL" id="WUMU01000004">
    <property type="protein sequence ID" value="MXN17338.1"/>
    <property type="molecule type" value="Genomic_DNA"/>
</dbReference>
<dbReference type="PANTHER" id="PTHR44591">
    <property type="entry name" value="STRESS RESPONSE REGULATOR PROTEIN 1"/>
    <property type="match status" value="1"/>
</dbReference>
<name>A0A6L7G1F9_9RHOB</name>
<dbReference type="SMART" id="SM00448">
    <property type="entry name" value="REC"/>
    <property type="match status" value="1"/>
</dbReference>
<sequence>MIDKSLTILVVEDEPIIRMDLALGLADLGYNVLEAGDAATALRVMDGSDAVDVLVTDIDMPGEMNGIALATEVRRQSDSCRIVIMSGGTPPAPHALPQHSPFLAKPLAATDIVAALVRIP</sequence>
<dbReference type="PANTHER" id="PTHR44591:SF3">
    <property type="entry name" value="RESPONSE REGULATORY DOMAIN-CONTAINING PROTEIN"/>
    <property type="match status" value="1"/>
</dbReference>
<evidence type="ECO:0000256" key="2">
    <source>
        <dbReference type="PROSITE-ProRule" id="PRU00169"/>
    </source>
</evidence>
<protein>
    <submittedName>
        <fullName evidence="4">Response regulator</fullName>
    </submittedName>
</protein>
<dbReference type="Pfam" id="PF00072">
    <property type="entry name" value="Response_reg"/>
    <property type="match status" value="1"/>
</dbReference>
<feature type="domain" description="Response regulatory" evidence="3">
    <location>
        <begin position="7"/>
        <end position="120"/>
    </location>
</feature>
<dbReference type="AlphaFoldDB" id="A0A6L7G1F9"/>
<dbReference type="InterPro" id="IPR050595">
    <property type="entry name" value="Bact_response_regulator"/>
</dbReference>
<keyword evidence="5" id="KW-1185">Reference proteome</keyword>
<dbReference type="InterPro" id="IPR001789">
    <property type="entry name" value="Sig_transdc_resp-reg_receiver"/>
</dbReference>
<gene>
    <name evidence="4" type="ORF">GR170_05780</name>
</gene>
<comment type="caution">
    <text evidence="4">The sequence shown here is derived from an EMBL/GenBank/DDBJ whole genome shotgun (WGS) entry which is preliminary data.</text>
</comment>
<organism evidence="4 5">
    <name type="scientific">Pseudooceanicola albus</name>
    <dbReference type="NCBI Taxonomy" id="2692189"/>
    <lineage>
        <taxon>Bacteria</taxon>
        <taxon>Pseudomonadati</taxon>
        <taxon>Pseudomonadota</taxon>
        <taxon>Alphaproteobacteria</taxon>
        <taxon>Rhodobacterales</taxon>
        <taxon>Paracoccaceae</taxon>
        <taxon>Pseudooceanicola</taxon>
    </lineage>
</organism>
<dbReference type="GO" id="GO:0000160">
    <property type="term" value="P:phosphorelay signal transduction system"/>
    <property type="evidence" value="ECO:0007669"/>
    <property type="project" value="InterPro"/>
</dbReference>
<dbReference type="Gene3D" id="3.40.50.2300">
    <property type="match status" value="1"/>
</dbReference>
<accession>A0A6L7G1F9</accession>
<evidence type="ECO:0000259" key="3">
    <source>
        <dbReference type="PROSITE" id="PS50110"/>
    </source>
</evidence>
<dbReference type="SUPFAM" id="SSF52172">
    <property type="entry name" value="CheY-like"/>
    <property type="match status" value="1"/>
</dbReference>
<evidence type="ECO:0000313" key="4">
    <source>
        <dbReference type="EMBL" id="MXN17338.1"/>
    </source>
</evidence>
<evidence type="ECO:0000313" key="5">
    <source>
        <dbReference type="Proteomes" id="UP000477911"/>
    </source>
</evidence>
<keyword evidence="1 2" id="KW-0597">Phosphoprotein</keyword>
<dbReference type="Proteomes" id="UP000477911">
    <property type="component" value="Unassembled WGS sequence"/>
</dbReference>
<dbReference type="InterPro" id="IPR011006">
    <property type="entry name" value="CheY-like_superfamily"/>
</dbReference>
<dbReference type="RefSeq" id="WP_160892575.1">
    <property type="nucleotide sequence ID" value="NZ_WUMU01000004.1"/>
</dbReference>